<dbReference type="Gene3D" id="3.30.500.10">
    <property type="entry name" value="MHC class I-like antigen recognition-like"/>
    <property type="match status" value="1"/>
</dbReference>
<accession>A0A3Q2QPQ6</accession>
<keyword evidence="3" id="KW-0472">Membrane</keyword>
<dbReference type="SUPFAM" id="SSF48726">
    <property type="entry name" value="Immunoglobulin"/>
    <property type="match status" value="1"/>
</dbReference>
<keyword evidence="3" id="KW-0812">Transmembrane</keyword>
<evidence type="ECO:0000313" key="6">
    <source>
        <dbReference type="Proteomes" id="UP000265000"/>
    </source>
</evidence>
<dbReference type="GO" id="GO:0009897">
    <property type="term" value="C:external side of plasma membrane"/>
    <property type="evidence" value="ECO:0007669"/>
    <property type="project" value="TreeGrafter"/>
</dbReference>
<dbReference type="PROSITE" id="PS50835">
    <property type="entry name" value="IG_LIKE"/>
    <property type="match status" value="1"/>
</dbReference>
<protein>
    <submittedName>
        <fullName evidence="5">Class I histocompatibility antigen, F10 alpha chain</fullName>
    </submittedName>
</protein>
<dbReference type="GO" id="GO:0006955">
    <property type="term" value="P:immune response"/>
    <property type="evidence" value="ECO:0007669"/>
    <property type="project" value="TreeGrafter"/>
</dbReference>
<reference evidence="5" key="1">
    <citation type="submission" date="2025-08" db="UniProtKB">
        <authorList>
            <consortium name="Ensembl"/>
        </authorList>
    </citation>
    <scope>IDENTIFICATION</scope>
</reference>
<dbReference type="Ensembl" id="ENSFHET00000019920.1">
    <property type="protein sequence ID" value="ENSFHEP00000029389.1"/>
    <property type="gene ID" value="ENSFHEG00000014660.1"/>
</dbReference>
<dbReference type="PANTHER" id="PTHR16675">
    <property type="entry name" value="MHC CLASS I-RELATED"/>
    <property type="match status" value="1"/>
</dbReference>
<dbReference type="GO" id="GO:0005615">
    <property type="term" value="C:extracellular space"/>
    <property type="evidence" value="ECO:0007669"/>
    <property type="project" value="TreeGrafter"/>
</dbReference>
<dbReference type="Pfam" id="PF07654">
    <property type="entry name" value="C1-set"/>
    <property type="match status" value="1"/>
</dbReference>
<dbReference type="PANTHER" id="PTHR16675:SF237">
    <property type="entry name" value="MHC CLASS I ANTIGEN TRANSCRIPT VARIANT 1-RELATED"/>
    <property type="match status" value="1"/>
</dbReference>
<evidence type="ECO:0000256" key="3">
    <source>
        <dbReference type="SAM" id="Phobius"/>
    </source>
</evidence>
<feature type="domain" description="Ig-like" evidence="4">
    <location>
        <begin position="204"/>
        <end position="278"/>
    </location>
</feature>
<dbReference type="InterPro" id="IPR013783">
    <property type="entry name" value="Ig-like_fold"/>
</dbReference>
<dbReference type="InterPro" id="IPR011162">
    <property type="entry name" value="MHC_I/II-like_Ag-recog"/>
</dbReference>
<keyword evidence="6" id="KW-1185">Reference proteome</keyword>
<dbReference type="InterPro" id="IPR036179">
    <property type="entry name" value="Ig-like_dom_sf"/>
</dbReference>
<dbReference type="STRING" id="8078.ENSFHEP00000029389"/>
<dbReference type="InterPro" id="IPR050208">
    <property type="entry name" value="MHC_class-I_related"/>
</dbReference>
<dbReference type="Proteomes" id="UP000265000">
    <property type="component" value="Unplaced"/>
</dbReference>
<dbReference type="SUPFAM" id="SSF54452">
    <property type="entry name" value="MHC antigen-recognition domain"/>
    <property type="match status" value="1"/>
</dbReference>
<sequence length="356" mass="41089">MLFLCCGLFYLYTKKDEGVNEIILILSYFYTASSQVPNFPEFVSLGMVDDVQIDYYDSSIQRCVPKQDWMKENADEQYWESQTQGLMGSQQSFKANIDIAKSRFNQTGGVHIFQFMYGCEWDDDTGDVTGYYQYGYDGEDLIIWDMKENRWIAAKQQVEISTNRWNNERGQLEIYKNYQNQECPEWVKKYVNYGRSSLMRTDRPSVSFLQKSSSSPVSCHATGFKPNGAEMFWRKDGVEVHDGVVKGEILPNNDGTFQMSVDIDLSSVGTGDWNKYECVFQLSGVNEDIVHRLEKTRIRSNESNIMMIILVVAAAVVVLGLGVVGFIIYKNKNGERRIFYLLLFLYFQYSPLPTEK</sequence>
<dbReference type="InterPro" id="IPR037055">
    <property type="entry name" value="MHC_I-like_Ag-recog_sf"/>
</dbReference>
<dbReference type="AlphaFoldDB" id="A0A3Q2QPQ6"/>
<dbReference type="InterPro" id="IPR003597">
    <property type="entry name" value="Ig_C1-set"/>
</dbReference>
<comment type="similarity">
    <text evidence="2">Belongs to the MHC class I family.</text>
</comment>
<evidence type="ECO:0000256" key="2">
    <source>
        <dbReference type="RuleBase" id="RU004439"/>
    </source>
</evidence>
<proteinExistence type="inferred from homology"/>
<dbReference type="InterPro" id="IPR011161">
    <property type="entry name" value="MHC_I-like_Ag-recog"/>
</dbReference>
<keyword evidence="3" id="KW-1133">Transmembrane helix</keyword>
<evidence type="ECO:0000313" key="5">
    <source>
        <dbReference type="Ensembl" id="ENSFHEP00000029389.1"/>
    </source>
</evidence>
<dbReference type="PRINTS" id="PR01638">
    <property type="entry name" value="MHCCLASSI"/>
</dbReference>
<evidence type="ECO:0000256" key="1">
    <source>
        <dbReference type="ARBA" id="ARBA00023180"/>
    </source>
</evidence>
<dbReference type="InterPro" id="IPR001039">
    <property type="entry name" value="MHC_I_a_a1/a2"/>
</dbReference>
<reference evidence="5" key="2">
    <citation type="submission" date="2025-09" db="UniProtKB">
        <authorList>
            <consortium name="Ensembl"/>
        </authorList>
    </citation>
    <scope>IDENTIFICATION</scope>
</reference>
<name>A0A3Q2QPQ6_FUNHE</name>
<feature type="transmembrane region" description="Helical" evidence="3">
    <location>
        <begin position="305"/>
        <end position="329"/>
    </location>
</feature>
<dbReference type="InterPro" id="IPR007110">
    <property type="entry name" value="Ig-like_dom"/>
</dbReference>
<dbReference type="FunFam" id="3.30.500.10:FF:000001">
    <property type="entry name" value="H-2 class I histocompatibility antigen, alpha chain"/>
    <property type="match status" value="1"/>
</dbReference>
<dbReference type="Pfam" id="PF00129">
    <property type="entry name" value="MHC_I"/>
    <property type="match status" value="1"/>
</dbReference>
<organism evidence="5 6">
    <name type="scientific">Fundulus heteroclitus</name>
    <name type="common">Killifish</name>
    <name type="synonym">Mummichog</name>
    <dbReference type="NCBI Taxonomy" id="8078"/>
    <lineage>
        <taxon>Eukaryota</taxon>
        <taxon>Metazoa</taxon>
        <taxon>Chordata</taxon>
        <taxon>Craniata</taxon>
        <taxon>Vertebrata</taxon>
        <taxon>Euteleostomi</taxon>
        <taxon>Actinopterygii</taxon>
        <taxon>Neopterygii</taxon>
        <taxon>Teleostei</taxon>
        <taxon>Neoteleostei</taxon>
        <taxon>Acanthomorphata</taxon>
        <taxon>Ovalentaria</taxon>
        <taxon>Atherinomorphae</taxon>
        <taxon>Cyprinodontiformes</taxon>
        <taxon>Fundulidae</taxon>
        <taxon>Fundulus</taxon>
    </lineage>
</organism>
<keyword evidence="1" id="KW-0325">Glycoprotein</keyword>
<dbReference type="FunFam" id="2.60.40.10:FF:000943">
    <property type="entry name" value="Classical MHC class I molecule, alpha-chain"/>
    <property type="match status" value="1"/>
</dbReference>
<dbReference type="Gene3D" id="2.60.40.10">
    <property type="entry name" value="Immunoglobulins"/>
    <property type="match status" value="1"/>
</dbReference>
<dbReference type="GeneTree" id="ENSGT01120000271828"/>
<evidence type="ECO:0000259" key="4">
    <source>
        <dbReference type="PROSITE" id="PS50835"/>
    </source>
</evidence>